<dbReference type="Proteomes" id="UP001224845">
    <property type="component" value="Unassembled WGS sequence"/>
</dbReference>
<gene>
    <name evidence="1" type="ORF">J2W39_000052</name>
</gene>
<evidence type="ECO:0000313" key="2">
    <source>
        <dbReference type="Proteomes" id="UP001224845"/>
    </source>
</evidence>
<proteinExistence type="predicted"/>
<evidence type="ECO:0000313" key="1">
    <source>
        <dbReference type="EMBL" id="MDP9968829.1"/>
    </source>
</evidence>
<dbReference type="EMBL" id="JAUSRV010000001">
    <property type="protein sequence ID" value="MDP9968829.1"/>
    <property type="molecule type" value="Genomic_DNA"/>
</dbReference>
<sequence>MTQTHIEADAVDSRLAQLGLEEARLAEIVKRGYVTFASCTPNDPPLFPGFSAWATMVRGLREYLLPEGWDRCDDNNYSLVINAAGAVAIAVATGDDATGRAEFQPTTKSSKGPSTASAVTGNQLQLDLIFPPVEVPPAVRPAASDEPRMTWILLVHRAQGEVRCELSLPTSMGPDGRVDGWQERIILGAIPTDPDLLEITPPSPPHQPDINVDVKRRA</sequence>
<dbReference type="AlphaFoldDB" id="A0AAW8E8K2"/>
<reference evidence="1" key="1">
    <citation type="submission" date="2023-07" db="EMBL/GenBank/DDBJ databases">
        <title>Sorghum-associated microbial communities from plants grown in Nebraska, USA.</title>
        <authorList>
            <person name="Schachtman D."/>
        </authorList>
    </citation>
    <scope>NUCLEOTIDE SEQUENCE</scope>
    <source>
        <strain evidence="1">DS3315</strain>
    </source>
</reference>
<organism evidence="1 2">
    <name type="scientific">Variovorax paradoxus</name>
    <dbReference type="NCBI Taxonomy" id="34073"/>
    <lineage>
        <taxon>Bacteria</taxon>
        <taxon>Pseudomonadati</taxon>
        <taxon>Pseudomonadota</taxon>
        <taxon>Betaproteobacteria</taxon>
        <taxon>Burkholderiales</taxon>
        <taxon>Comamonadaceae</taxon>
        <taxon>Variovorax</taxon>
    </lineage>
</organism>
<comment type="caution">
    <text evidence="1">The sequence shown here is derived from an EMBL/GenBank/DDBJ whole genome shotgun (WGS) entry which is preliminary data.</text>
</comment>
<protein>
    <submittedName>
        <fullName evidence="1">Uncharacterized protein</fullName>
    </submittedName>
</protein>
<dbReference type="RefSeq" id="WP_307591404.1">
    <property type="nucleotide sequence ID" value="NZ_JAUSRV010000001.1"/>
</dbReference>
<accession>A0AAW8E8K2</accession>
<name>A0AAW8E8K2_VARPD</name>